<sequence>MPKRKIIKEKNQQTLTKTKYQIGLLPKVIVFVSVIIGLTSVFSTIAAALIGGRIPNTDAGILCSDSDGGADKYVPGFVRVEDRVRKIRTTYNDFCGGPKRVGERICTRGQEDTVLTHCKGNEECAWDGDEAFCAGQYVPGKDCKDTDPFNKRREKGQVGNPATGAYQEDTCRNGELVQYDCGLKGEVVVAEHARKCRANEACQNGICVEQ</sequence>
<dbReference type="AlphaFoldDB" id="A0A1G2APY9"/>
<dbReference type="STRING" id="1798540.A3B74_03675"/>
<evidence type="ECO:0000313" key="3">
    <source>
        <dbReference type="Proteomes" id="UP000177165"/>
    </source>
</evidence>
<organism evidence="2 3">
    <name type="scientific">Candidatus Kerfeldbacteria bacterium RIFCSPHIGHO2_02_FULL_42_14</name>
    <dbReference type="NCBI Taxonomy" id="1798540"/>
    <lineage>
        <taxon>Bacteria</taxon>
        <taxon>Candidatus Kerfeldiibacteriota</taxon>
    </lineage>
</organism>
<proteinExistence type="predicted"/>
<evidence type="ECO:0000256" key="1">
    <source>
        <dbReference type="SAM" id="Phobius"/>
    </source>
</evidence>
<feature type="transmembrane region" description="Helical" evidence="1">
    <location>
        <begin position="28"/>
        <end position="50"/>
    </location>
</feature>
<reference evidence="2 3" key="1">
    <citation type="journal article" date="2016" name="Nat. Commun.">
        <title>Thousands of microbial genomes shed light on interconnected biogeochemical processes in an aquifer system.</title>
        <authorList>
            <person name="Anantharaman K."/>
            <person name="Brown C.T."/>
            <person name="Hug L.A."/>
            <person name="Sharon I."/>
            <person name="Castelle C.J."/>
            <person name="Probst A.J."/>
            <person name="Thomas B.C."/>
            <person name="Singh A."/>
            <person name="Wilkins M.J."/>
            <person name="Karaoz U."/>
            <person name="Brodie E.L."/>
            <person name="Williams K.H."/>
            <person name="Hubbard S.S."/>
            <person name="Banfield J.F."/>
        </authorList>
    </citation>
    <scope>NUCLEOTIDE SEQUENCE [LARGE SCALE GENOMIC DNA]</scope>
</reference>
<gene>
    <name evidence="2" type="ORF">A3B74_03675</name>
</gene>
<keyword evidence="1" id="KW-0472">Membrane</keyword>
<comment type="caution">
    <text evidence="2">The sequence shown here is derived from an EMBL/GenBank/DDBJ whole genome shotgun (WGS) entry which is preliminary data.</text>
</comment>
<name>A0A1G2APY9_9BACT</name>
<dbReference type="Proteomes" id="UP000177165">
    <property type="component" value="Unassembled WGS sequence"/>
</dbReference>
<evidence type="ECO:0000313" key="2">
    <source>
        <dbReference type="EMBL" id="OGY78963.1"/>
    </source>
</evidence>
<dbReference type="EMBL" id="MHKB01000011">
    <property type="protein sequence ID" value="OGY78963.1"/>
    <property type="molecule type" value="Genomic_DNA"/>
</dbReference>
<keyword evidence="1" id="KW-1133">Transmembrane helix</keyword>
<accession>A0A1G2APY9</accession>
<keyword evidence="1" id="KW-0812">Transmembrane</keyword>
<protein>
    <submittedName>
        <fullName evidence="2">Uncharacterized protein</fullName>
    </submittedName>
</protein>